<reference evidence="3" key="1">
    <citation type="submission" date="2023-02" db="EMBL/GenBank/DDBJ databases">
        <title>Genome of toxic invasive species Heracleum sosnowskyi carries increased number of genes despite the absence of recent whole-genome duplications.</title>
        <authorList>
            <person name="Schelkunov M."/>
            <person name="Shtratnikova V."/>
            <person name="Makarenko M."/>
            <person name="Klepikova A."/>
            <person name="Omelchenko D."/>
            <person name="Novikova G."/>
            <person name="Obukhova E."/>
            <person name="Bogdanov V."/>
            <person name="Penin A."/>
            <person name="Logacheva M."/>
        </authorList>
    </citation>
    <scope>NUCLEOTIDE SEQUENCE</scope>
    <source>
        <strain evidence="3">Hsosn_3</strain>
        <tissue evidence="3">Leaf</tissue>
    </source>
</reference>
<accession>A0AAD8M1F7</accession>
<sequence length="163" mass="18458">MNKSYGISVWDQSQFSRSRVPEESDCIFDKFECCSSGNDQRSATGSYSNSFYVSSKLIHFDKLCSILLIGTFALDTLSTRRQVQTPSRPSRSLGNSISCVCQKRVERPGLDANENVFDLMTKLLHLEWHPSAIPISLAVANSLYMYYAQNMDPDKNVLHELIF</sequence>
<keyword evidence="4" id="KW-1185">Reference proteome</keyword>
<proteinExistence type="predicted"/>
<protein>
    <submittedName>
        <fullName evidence="3">Uncharacterized protein</fullName>
    </submittedName>
</protein>
<dbReference type="PANTHER" id="PTHR11871">
    <property type="entry name" value="PROTEIN PHOSPHATASE PP2A REGULATORY SUBUNIT B"/>
    <property type="match status" value="1"/>
</dbReference>
<dbReference type="PRINTS" id="PR00600">
    <property type="entry name" value="PP2APR55"/>
</dbReference>
<comment type="caution">
    <text evidence="3">The sequence shown here is derived from an EMBL/GenBank/DDBJ whole genome shotgun (WGS) entry which is preliminary data.</text>
</comment>
<dbReference type="Proteomes" id="UP001237642">
    <property type="component" value="Unassembled WGS sequence"/>
</dbReference>
<gene>
    <name evidence="3" type="ORF">POM88_051621</name>
</gene>
<dbReference type="EMBL" id="JAUIZM010000011">
    <property type="protein sequence ID" value="KAK1358365.1"/>
    <property type="molecule type" value="Genomic_DNA"/>
</dbReference>
<evidence type="ECO:0000256" key="2">
    <source>
        <dbReference type="ARBA" id="ARBA00022737"/>
    </source>
</evidence>
<organism evidence="3 4">
    <name type="scientific">Heracleum sosnowskyi</name>
    <dbReference type="NCBI Taxonomy" id="360622"/>
    <lineage>
        <taxon>Eukaryota</taxon>
        <taxon>Viridiplantae</taxon>
        <taxon>Streptophyta</taxon>
        <taxon>Embryophyta</taxon>
        <taxon>Tracheophyta</taxon>
        <taxon>Spermatophyta</taxon>
        <taxon>Magnoliopsida</taxon>
        <taxon>eudicotyledons</taxon>
        <taxon>Gunneridae</taxon>
        <taxon>Pentapetalae</taxon>
        <taxon>asterids</taxon>
        <taxon>campanulids</taxon>
        <taxon>Apiales</taxon>
        <taxon>Apiaceae</taxon>
        <taxon>Apioideae</taxon>
        <taxon>apioid superclade</taxon>
        <taxon>Tordylieae</taxon>
        <taxon>Tordyliinae</taxon>
        <taxon>Heracleum</taxon>
    </lineage>
</organism>
<reference evidence="3" key="2">
    <citation type="submission" date="2023-05" db="EMBL/GenBank/DDBJ databases">
        <authorList>
            <person name="Schelkunov M.I."/>
        </authorList>
    </citation>
    <scope>NUCLEOTIDE SEQUENCE</scope>
    <source>
        <strain evidence="3">Hsosn_3</strain>
        <tissue evidence="3">Leaf</tissue>
    </source>
</reference>
<evidence type="ECO:0000256" key="1">
    <source>
        <dbReference type="ARBA" id="ARBA00022574"/>
    </source>
</evidence>
<keyword evidence="2" id="KW-0677">Repeat</keyword>
<dbReference type="GO" id="GO:0019888">
    <property type="term" value="F:protein phosphatase regulator activity"/>
    <property type="evidence" value="ECO:0007669"/>
    <property type="project" value="InterPro"/>
</dbReference>
<dbReference type="AlphaFoldDB" id="A0AAD8M1F7"/>
<name>A0AAD8M1F7_9APIA</name>
<evidence type="ECO:0000313" key="3">
    <source>
        <dbReference type="EMBL" id="KAK1358365.1"/>
    </source>
</evidence>
<dbReference type="InterPro" id="IPR000009">
    <property type="entry name" value="PP2A_PR55"/>
</dbReference>
<dbReference type="GO" id="GO:0000159">
    <property type="term" value="C:protein phosphatase type 2A complex"/>
    <property type="evidence" value="ECO:0007669"/>
    <property type="project" value="InterPro"/>
</dbReference>
<evidence type="ECO:0000313" key="4">
    <source>
        <dbReference type="Proteomes" id="UP001237642"/>
    </source>
</evidence>
<keyword evidence="1" id="KW-0853">WD repeat</keyword>